<dbReference type="Proteomes" id="UP000427906">
    <property type="component" value="Chromosome"/>
</dbReference>
<dbReference type="EMBL" id="AP021874">
    <property type="protein sequence ID" value="BBO66274.1"/>
    <property type="molecule type" value="Genomic_DNA"/>
</dbReference>
<keyword evidence="3" id="KW-1185">Reference proteome</keyword>
<gene>
    <name evidence="2" type="ORF">DSCA_02040</name>
</gene>
<dbReference type="Pfam" id="PF05150">
    <property type="entry name" value="Legionella_OMP"/>
    <property type="match status" value="1"/>
</dbReference>
<dbReference type="KEGG" id="dalk:DSCA_02040"/>
<reference evidence="2 3" key="1">
    <citation type="submission" date="2019-11" db="EMBL/GenBank/DDBJ databases">
        <title>Comparative genomics of hydrocarbon-degrading Desulfosarcina strains.</title>
        <authorList>
            <person name="Watanabe M."/>
            <person name="Kojima H."/>
            <person name="Fukui M."/>
        </authorList>
    </citation>
    <scope>NUCLEOTIDE SEQUENCE [LARGE SCALE GENOMIC DNA]</scope>
    <source>
        <strain evidence="2 3">PL12</strain>
    </source>
</reference>
<evidence type="ECO:0000256" key="1">
    <source>
        <dbReference type="SAM" id="MobiDB-lite"/>
    </source>
</evidence>
<accession>A0A5K7YIN1</accession>
<proteinExistence type="predicted"/>
<protein>
    <recommendedName>
        <fullName evidence="4">Outer membrane protein beta-barrel domain-containing protein</fullName>
    </recommendedName>
</protein>
<evidence type="ECO:0008006" key="4">
    <source>
        <dbReference type="Google" id="ProtNLM"/>
    </source>
</evidence>
<dbReference type="AlphaFoldDB" id="A0A5K7YIN1"/>
<evidence type="ECO:0000313" key="3">
    <source>
        <dbReference type="Proteomes" id="UP000427906"/>
    </source>
</evidence>
<organism evidence="2 3">
    <name type="scientific">Desulfosarcina alkanivorans</name>
    <dbReference type="NCBI Taxonomy" id="571177"/>
    <lineage>
        <taxon>Bacteria</taxon>
        <taxon>Pseudomonadati</taxon>
        <taxon>Thermodesulfobacteriota</taxon>
        <taxon>Desulfobacteria</taxon>
        <taxon>Desulfobacterales</taxon>
        <taxon>Desulfosarcinaceae</taxon>
        <taxon>Desulfosarcina</taxon>
    </lineage>
</organism>
<dbReference type="RefSeq" id="WP_155314679.1">
    <property type="nucleotide sequence ID" value="NZ_AP021874.1"/>
</dbReference>
<evidence type="ECO:0000313" key="2">
    <source>
        <dbReference type="EMBL" id="BBO66274.1"/>
    </source>
</evidence>
<dbReference type="InterPro" id="IPR007825">
    <property type="entry name" value="Major_OMP_Legionella"/>
</dbReference>
<name>A0A5K7YIN1_9BACT</name>
<sequence>MEDAGLAKQNDPRHLSVSKDSDTPGTSDGTSIRLEASLINLKPNINALDYAIDDPDSSGDPNGELFRVEPDEETGYRYAFWVNTPKLPFEIGIRHSDLDGTWHSEREDDGAGALWHTRMHPDSSIDSAITSADATYDLDYQVTDIEARKHFTLFDSVDGAFLGGIRFARIESKFYVDYVDGGNEARFNEESKTSGFGPYIGFESGWQLPYGFRLDGMINFCLLHSDTDFEANDDVDEGKITSTEKNMVFQGVVYTLGLEKRF</sequence>
<feature type="compositionally biased region" description="Basic and acidic residues" evidence="1">
    <location>
        <begin position="10"/>
        <end position="22"/>
    </location>
</feature>
<feature type="region of interest" description="Disordered" evidence="1">
    <location>
        <begin position="1"/>
        <end position="30"/>
    </location>
</feature>